<accession>A0A5B7IXB8</accession>
<evidence type="ECO:0000313" key="3">
    <source>
        <dbReference type="Proteomes" id="UP000324222"/>
    </source>
</evidence>
<evidence type="ECO:0000313" key="2">
    <source>
        <dbReference type="EMBL" id="MPC87155.1"/>
    </source>
</evidence>
<organism evidence="2 3">
    <name type="scientific">Portunus trituberculatus</name>
    <name type="common">Swimming crab</name>
    <name type="synonym">Neptunus trituberculatus</name>
    <dbReference type="NCBI Taxonomy" id="210409"/>
    <lineage>
        <taxon>Eukaryota</taxon>
        <taxon>Metazoa</taxon>
        <taxon>Ecdysozoa</taxon>
        <taxon>Arthropoda</taxon>
        <taxon>Crustacea</taxon>
        <taxon>Multicrustacea</taxon>
        <taxon>Malacostraca</taxon>
        <taxon>Eumalacostraca</taxon>
        <taxon>Eucarida</taxon>
        <taxon>Decapoda</taxon>
        <taxon>Pleocyemata</taxon>
        <taxon>Brachyura</taxon>
        <taxon>Eubrachyura</taxon>
        <taxon>Portunoidea</taxon>
        <taxon>Portunidae</taxon>
        <taxon>Portuninae</taxon>
        <taxon>Portunus</taxon>
    </lineage>
</organism>
<name>A0A5B7IXB8_PORTR</name>
<dbReference type="AlphaFoldDB" id="A0A5B7IXB8"/>
<reference evidence="2 3" key="1">
    <citation type="submission" date="2019-05" db="EMBL/GenBank/DDBJ databases">
        <title>Another draft genome of Portunus trituberculatus and its Hox gene families provides insights of decapod evolution.</title>
        <authorList>
            <person name="Jeong J.-H."/>
            <person name="Song I."/>
            <person name="Kim S."/>
            <person name="Choi T."/>
            <person name="Kim D."/>
            <person name="Ryu S."/>
            <person name="Kim W."/>
        </authorList>
    </citation>
    <scope>NUCLEOTIDE SEQUENCE [LARGE SCALE GENOMIC DNA]</scope>
    <source>
        <tissue evidence="2">Muscle</tissue>
    </source>
</reference>
<keyword evidence="3" id="KW-1185">Reference proteome</keyword>
<evidence type="ECO:0000256" key="1">
    <source>
        <dbReference type="SAM" id="MobiDB-lite"/>
    </source>
</evidence>
<feature type="region of interest" description="Disordered" evidence="1">
    <location>
        <begin position="1"/>
        <end position="75"/>
    </location>
</feature>
<feature type="compositionally biased region" description="Gly residues" evidence="1">
    <location>
        <begin position="27"/>
        <end position="36"/>
    </location>
</feature>
<gene>
    <name evidence="2" type="ORF">E2C01_082008</name>
</gene>
<comment type="caution">
    <text evidence="2">The sequence shown here is derived from an EMBL/GenBank/DDBJ whole genome shotgun (WGS) entry which is preliminary data.</text>
</comment>
<dbReference type="EMBL" id="VSRR010073641">
    <property type="protein sequence ID" value="MPC87155.1"/>
    <property type="molecule type" value="Genomic_DNA"/>
</dbReference>
<protein>
    <submittedName>
        <fullName evidence="2">Uncharacterized protein</fullName>
    </submittedName>
</protein>
<sequence length="75" mass="7894">MRQRGRTGQCRESFTGRPNTGAVGSSDVGGDGGGDGPFKKTPPPLQALSGACRPQTLHRHAAVPSLRRASPPEWQ</sequence>
<dbReference type="Proteomes" id="UP000324222">
    <property type="component" value="Unassembled WGS sequence"/>
</dbReference>
<proteinExistence type="predicted"/>